<reference evidence="2 3" key="1">
    <citation type="submission" date="2024-07" db="EMBL/GenBank/DDBJ databases">
        <title>Chromosome-level genome assembly of the water stick insect Ranatra chinensis (Heteroptera: Nepidae).</title>
        <authorList>
            <person name="Liu X."/>
        </authorList>
    </citation>
    <scope>NUCLEOTIDE SEQUENCE [LARGE SCALE GENOMIC DNA]</scope>
    <source>
        <strain evidence="2">Cailab_2021Rc</strain>
        <tissue evidence="2">Muscle</tissue>
    </source>
</reference>
<protein>
    <recommendedName>
        <fullName evidence="4">Reverse transcriptase</fullName>
    </recommendedName>
</protein>
<feature type="compositionally biased region" description="Basic and acidic residues" evidence="1">
    <location>
        <begin position="16"/>
        <end position="34"/>
    </location>
</feature>
<dbReference type="GO" id="GO:0071897">
    <property type="term" value="P:DNA biosynthetic process"/>
    <property type="evidence" value="ECO:0007669"/>
    <property type="project" value="UniProtKB-ARBA"/>
</dbReference>
<gene>
    <name evidence="2" type="ORF">AAG570_012470</name>
</gene>
<evidence type="ECO:0008006" key="4">
    <source>
        <dbReference type="Google" id="ProtNLM"/>
    </source>
</evidence>
<sequence>MRTWQLSAVSPPLDSALRKAGEATRGSKEKRTEAINERRASDRWERIRVGDTTWVKNWYRRRKEDRKFVGSFRVVRKLTQFRDPPQMTVDVNTVSGLAMTAILNMPKFTGDTERLTDILEAASAAGVHLKSVNTLLPPAVVNNIYGILIRKIPYQVRAAEVTRLLSNRYGGARRQPAKSVVKLLRMKRALGETPSAFMHRVDQAFRLVKARMVVVETAGKASAKLGVIEKLLKEAVLSEMPEKLRRQLKGLSDSNFVVLHAQVDEEEDDYQPIADRRETSVRALLGVREHPPLSPLLPADLQAGLTGDRQSAATGTNRCERCEDPQEEIPGGIAIIRICCLDGELQLRLRILVGRGLACAPTTDATAEPEDSAVRKRGYQCVTTRPRFEGPAKGGPPVGGNRGTAGGLVGKVYQIRSREACAVPCSFVATTVSGPTSLRCEIVLSLEGLSGRKRSVIAHVMDWTSNEYEVILGTDALKCVNGHVQFYREGEPLSATGRVGHEIFIPDNRVVYVKPRRYPQALTEVMEKEVRRLLSQGIVRKFVSLYCSPLWVVPKPPDAQQEHGRHLEQLLQRLKEFGLKASCEKSSFLKRKIHGSYPAP</sequence>
<accession>A0ABD0YDY1</accession>
<dbReference type="Proteomes" id="UP001558652">
    <property type="component" value="Unassembled WGS sequence"/>
</dbReference>
<organism evidence="2 3">
    <name type="scientific">Ranatra chinensis</name>
    <dbReference type="NCBI Taxonomy" id="642074"/>
    <lineage>
        <taxon>Eukaryota</taxon>
        <taxon>Metazoa</taxon>
        <taxon>Ecdysozoa</taxon>
        <taxon>Arthropoda</taxon>
        <taxon>Hexapoda</taxon>
        <taxon>Insecta</taxon>
        <taxon>Pterygota</taxon>
        <taxon>Neoptera</taxon>
        <taxon>Paraneoptera</taxon>
        <taxon>Hemiptera</taxon>
        <taxon>Heteroptera</taxon>
        <taxon>Panheteroptera</taxon>
        <taxon>Nepomorpha</taxon>
        <taxon>Nepidae</taxon>
        <taxon>Ranatrinae</taxon>
        <taxon>Ranatra</taxon>
    </lineage>
</organism>
<evidence type="ECO:0000313" key="2">
    <source>
        <dbReference type="EMBL" id="KAL1129525.1"/>
    </source>
</evidence>
<name>A0ABD0YDY1_9HEMI</name>
<dbReference type="SUPFAM" id="SSF56672">
    <property type="entry name" value="DNA/RNA polymerases"/>
    <property type="match status" value="1"/>
</dbReference>
<dbReference type="EMBL" id="JBFDAA010000008">
    <property type="protein sequence ID" value="KAL1129525.1"/>
    <property type="molecule type" value="Genomic_DNA"/>
</dbReference>
<comment type="caution">
    <text evidence="2">The sequence shown here is derived from an EMBL/GenBank/DDBJ whole genome shotgun (WGS) entry which is preliminary data.</text>
</comment>
<evidence type="ECO:0000313" key="3">
    <source>
        <dbReference type="Proteomes" id="UP001558652"/>
    </source>
</evidence>
<proteinExistence type="predicted"/>
<dbReference type="InterPro" id="IPR043502">
    <property type="entry name" value="DNA/RNA_pol_sf"/>
</dbReference>
<feature type="region of interest" description="Disordered" evidence="1">
    <location>
        <begin position="15"/>
        <end position="34"/>
    </location>
</feature>
<keyword evidence="3" id="KW-1185">Reference proteome</keyword>
<dbReference type="AlphaFoldDB" id="A0ABD0YDY1"/>
<evidence type="ECO:0000256" key="1">
    <source>
        <dbReference type="SAM" id="MobiDB-lite"/>
    </source>
</evidence>
<dbReference type="Gene3D" id="3.10.10.10">
    <property type="entry name" value="HIV Type 1 Reverse Transcriptase, subunit A, domain 1"/>
    <property type="match status" value="1"/>
</dbReference>